<dbReference type="STRING" id="349124.Hhal_1783"/>
<evidence type="ECO:0000256" key="5">
    <source>
        <dbReference type="SAM" id="MobiDB-lite"/>
    </source>
</evidence>
<evidence type="ECO:0000256" key="1">
    <source>
        <dbReference type="ARBA" id="ARBA00004141"/>
    </source>
</evidence>
<feature type="transmembrane region" description="Helical" evidence="6">
    <location>
        <begin position="395"/>
        <end position="421"/>
    </location>
</feature>
<dbReference type="Proteomes" id="UP000000647">
    <property type="component" value="Chromosome"/>
</dbReference>
<dbReference type="Pfam" id="PF01957">
    <property type="entry name" value="NfeD"/>
    <property type="match status" value="1"/>
</dbReference>
<comment type="subcellular location">
    <subcellularLocation>
        <location evidence="1">Membrane</location>
        <topology evidence="1">Multi-pass membrane protein</topology>
    </subcellularLocation>
</comment>
<reference evidence="12" key="1">
    <citation type="submission" date="2006-12" db="EMBL/GenBank/DDBJ databases">
        <title>Complete sequence of Halorhodospira halophila SL1.</title>
        <authorList>
            <consortium name="US DOE Joint Genome Institute"/>
            <person name="Copeland A."/>
            <person name="Lucas S."/>
            <person name="Lapidus A."/>
            <person name="Barry K."/>
            <person name="Detter J.C."/>
            <person name="Glavina del Rio T."/>
            <person name="Hammon N."/>
            <person name="Israni S."/>
            <person name="Dalin E."/>
            <person name="Tice H."/>
            <person name="Pitluck S."/>
            <person name="Saunders E."/>
            <person name="Brettin T."/>
            <person name="Bruce D."/>
            <person name="Han C."/>
            <person name="Tapia R."/>
            <person name="Schmutz J."/>
            <person name="Larimer F."/>
            <person name="Land M."/>
            <person name="Hauser L."/>
            <person name="Kyrpides N."/>
            <person name="Mikhailova N."/>
            <person name="Hoff W."/>
            <person name="Richardson P."/>
        </authorList>
    </citation>
    <scope>NUCLEOTIDE SEQUENCE [LARGE SCALE GENOMIC DNA]</scope>
    <source>
        <strain evidence="12">DSM 244 / SL1</strain>
    </source>
</reference>
<feature type="compositionally biased region" description="Acidic residues" evidence="5">
    <location>
        <begin position="169"/>
        <end position="190"/>
    </location>
</feature>
<keyword evidence="12" id="KW-1185">Reference proteome</keyword>
<feature type="transmembrane region" description="Helical" evidence="6">
    <location>
        <begin position="370"/>
        <end position="389"/>
    </location>
</feature>
<gene>
    <name evidence="11" type="ordered locus">Hhal_1783</name>
</gene>
<evidence type="ECO:0000259" key="10">
    <source>
        <dbReference type="Pfam" id="PF25145"/>
    </source>
</evidence>
<proteinExistence type="predicted"/>
<keyword evidence="2 6" id="KW-0812">Transmembrane</keyword>
<dbReference type="Gene3D" id="2.40.50.140">
    <property type="entry name" value="Nucleic acid-binding proteins"/>
    <property type="match status" value="1"/>
</dbReference>
<dbReference type="PANTHER" id="PTHR33507">
    <property type="entry name" value="INNER MEMBRANE PROTEIN YBBJ"/>
    <property type="match status" value="1"/>
</dbReference>
<dbReference type="AlphaFoldDB" id="A1WXY5"/>
<dbReference type="InterPro" id="IPR002810">
    <property type="entry name" value="NfeD-like_C"/>
</dbReference>
<evidence type="ECO:0000256" key="6">
    <source>
        <dbReference type="SAM" id="Phobius"/>
    </source>
</evidence>
<evidence type="ECO:0000256" key="7">
    <source>
        <dbReference type="SAM" id="SignalP"/>
    </source>
</evidence>
<organism evidence="11 12">
    <name type="scientific">Halorhodospira halophila (strain DSM 244 / SL1)</name>
    <name type="common">Ectothiorhodospira halophila (strain DSM 244 / SL1)</name>
    <dbReference type="NCBI Taxonomy" id="349124"/>
    <lineage>
        <taxon>Bacteria</taxon>
        <taxon>Pseudomonadati</taxon>
        <taxon>Pseudomonadota</taxon>
        <taxon>Gammaproteobacteria</taxon>
        <taxon>Chromatiales</taxon>
        <taxon>Ectothiorhodospiraceae</taxon>
        <taxon>Halorhodospira</taxon>
    </lineage>
</organism>
<feature type="chain" id="PRO_5002640903" evidence="7">
    <location>
        <begin position="23"/>
        <end position="490"/>
    </location>
</feature>
<dbReference type="InterPro" id="IPR056738">
    <property type="entry name" value="NfeD1b_N"/>
</dbReference>
<evidence type="ECO:0000256" key="4">
    <source>
        <dbReference type="ARBA" id="ARBA00023136"/>
    </source>
</evidence>
<name>A1WXY5_HALHL</name>
<evidence type="ECO:0000259" key="9">
    <source>
        <dbReference type="Pfam" id="PF24961"/>
    </source>
</evidence>
<dbReference type="Gene3D" id="3.90.226.10">
    <property type="entry name" value="2-enoyl-CoA Hydratase, Chain A, domain 1"/>
    <property type="match status" value="1"/>
</dbReference>
<dbReference type="InterPro" id="IPR012340">
    <property type="entry name" value="NA-bd_OB-fold"/>
</dbReference>
<feature type="transmembrane region" description="Helical" evidence="6">
    <location>
        <begin position="346"/>
        <end position="363"/>
    </location>
</feature>
<reference evidence="11 12" key="2">
    <citation type="journal article" date="2013" name="Stand. Genomic Sci.">
        <title>Complete genome sequence of Halorhodospira halophila SL1.</title>
        <authorList>
            <person name="Challacombe J.F."/>
            <person name="Majid S."/>
            <person name="Deole R."/>
            <person name="Brettin T.S."/>
            <person name="Bruce D."/>
            <person name="Delano S.F."/>
            <person name="Detter J.C."/>
            <person name="Gleasner C.D."/>
            <person name="Han C.S."/>
            <person name="Misra M."/>
            <person name="Reitenga K.G."/>
            <person name="Mikhailova N."/>
            <person name="Woyke T."/>
            <person name="Pitluck S."/>
            <person name="Nolan M."/>
            <person name="Land M.L."/>
            <person name="Saunders E."/>
            <person name="Tapia R."/>
            <person name="Lapidus A."/>
            <person name="Ivanova N."/>
            <person name="Hoff W.D."/>
        </authorList>
    </citation>
    <scope>NUCLEOTIDE SEQUENCE [LARGE SCALE GENOMIC DNA]</scope>
    <source>
        <strain evidence="12">DSM 244 / SL1</strain>
    </source>
</reference>
<feature type="signal peptide" evidence="7">
    <location>
        <begin position="1"/>
        <end position="22"/>
    </location>
</feature>
<feature type="region of interest" description="Disordered" evidence="5">
    <location>
        <begin position="166"/>
        <end position="196"/>
    </location>
</feature>
<dbReference type="InterPro" id="IPR029045">
    <property type="entry name" value="ClpP/crotonase-like_dom_sf"/>
</dbReference>
<protein>
    <submittedName>
        <fullName evidence="11">Nodulation efficiency protein NfeD</fullName>
    </submittedName>
</protein>
<dbReference type="RefSeq" id="WP_011814569.1">
    <property type="nucleotide sequence ID" value="NC_008789.1"/>
</dbReference>
<keyword evidence="4 6" id="KW-0472">Membrane</keyword>
<feature type="domain" description="NfeD-like C-terminal" evidence="8">
    <location>
        <begin position="433"/>
        <end position="488"/>
    </location>
</feature>
<dbReference type="SUPFAM" id="SSF52096">
    <property type="entry name" value="ClpP/crotonase"/>
    <property type="match status" value="1"/>
</dbReference>
<dbReference type="eggNOG" id="COG1030">
    <property type="taxonomic scope" value="Bacteria"/>
</dbReference>
<feature type="domain" description="NfeD integral membrane" evidence="9">
    <location>
        <begin position="301"/>
        <end position="415"/>
    </location>
</feature>
<dbReference type="OrthoDB" id="5289056at2"/>
<keyword evidence="7" id="KW-0732">Signal</keyword>
<keyword evidence="3 6" id="KW-1133">Transmembrane helix</keyword>
<dbReference type="InterPro" id="IPR052165">
    <property type="entry name" value="Membrane_assoc_protease"/>
</dbReference>
<evidence type="ECO:0000256" key="3">
    <source>
        <dbReference type="ARBA" id="ARBA00022989"/>
    </source>
</evidence>
<sequence>MWIRRLLAVLLAYFLSAVPLGSAETPPDAGEDAAGTALMLDVKGAIGPATTDYIVRGLAEAQERGAGLVILRMNTPGGLDDAMRDIISEILASDVPVATYVAPSGSRAASAGTYILYASHVAAMAPATNLGAATPVQIGGGGGGIFPGGDDEEQGGDALEELRERLGGEEEDVDEEAREEDEAVEQEEPAEERADRPDAMERKIIEDAVSYIKGLAELRGRNAEWAERAVRESISASASEAAELGVIDFVAEDVDELLAKADGVVVKLPGGERAIESAGLEVDLVEPDWRNRLLSVITNPNVAYILMLVGIYGIIFELINPGSLVPGVLGGISLLLALYAFQALPITYAGLGLIGLGIAFMIAEAFMPSFGIMGIGGAVAFVLGSIMLFDTDLEAFQVSLGVIAGFTVASLIIFIGVAMMAARAWQRPKLGGADELIDAEAIAEESFEGAGHVRYAGERWNAVAVSPVRSGERVRVVSKEGLTLKVEPND</sequence>
<dbReference type="Pfam" id="PF24961">
    <property type="entry name" value="NfeD_membrane"/>
    <property type="match status" value="1"/>
</dbReference>
<feature type="transmembrane region" description="Helical" evidence="6">
    <location>
        <begin position="302"/>
        <end position="319"/>
    </location>
</feature>
<dbReference type="GO" id="GO:0016020">
    <property type="term" value="C:membrane"/>
    <property type="evidence" value="ECO:0007669"/>
    <property type="project" value="UniProtKB-SubCell"/>
</dbReference>
<dbReference type="InterPro" id="IPR056739">
    <property type="entry name" value="NfeD_membrane"/>
</dbReference>
<evidence type="ECO:0000313" key="11">
    <source>
        <dbReference type="EMBL" id="ABM62547.1"/>
    </source>
</evidence>
<dbReference type="Pfam" id="PF25145">
    <property type="entry name" value="NfeD1b_N"/>
    <property type="match status" value="1"/>
</dbReference>
<dbReference type="PANTHER" id="PTHR33507:SF4">
    <property type="entry name" value="NODULATION COMPETITIVENESS PROTEIN NFED"/>
    <property type="match status" value="1"/>
</dbReference>
<evidence type="ECO:0000256" key="2">
    <source>
        <dbReference type="ARBA" id="ARBA00022692"/>
    </source>
</evidence>
<evidence type="ECO:0000259" key="8">
    <source>
        <dbReference type="Pfam" id="PF01957"/>
    </source>
</evidence>
<dbReference type="HOGENOM" id="CLU_024619_1_0_6"/>
<dbReference type="EMBL" id="CP000544">
    <property type="protein sequence ID" value="ABM62547.1"/>
    <property type="molecule type" value="Genomic_DNA"/>
</dbReference>
<dbReference type="KEGG" id="hha:Hhal_1783"/>
<evidence type="ECO:0000313" key="12">
    <source>
        <dbReference type="Proteomes" id="UP000000647"/>
    </source>
</evidence>
<accession>A1WXY5</accession>
<feature type="domain" description="NfeD1b N-terminal" evidence="10">
    <location>
        <begin position="42"/>
        <end position="140"/>
    </location>
</feature>
<dbReference type="CDD" id="cd07020">
    <property type="entry name" value="Clp_protease_NfeD_1"/>
    <property type="match status" value="1"/>
</dbReference>
<dbReference type="SUPFAM" id="SSF141322">
    <property type="entry name" value="NfeD domain-like"/>
    <property type="match status" value="1"/>
</dbReference>